<dbReference type="RefSeq" id="WP_274686710.1">
    <property type="nucleotide sequence ID" value="NZ_JAPMOU010000001.1"/>
</dbReference>
<evidence type="ECO:0000313" key="3">
    <source>
        <dbReference type="EMBL" id="MDE1460335.1"/>
    </source>
</evidence>
<proteinExistence type="inferred from homology"/>
<reference evidence="3 4" key="1">
    <citation type="submission" date="2022-11" db="EMBL/GenBank/DDBJ databases">
        <title>Spartinivicinus poritis sp. nov., isolated from scleractinian coral Porites lutea.</title>
        <authorList>
            <person name="Zhang G."/>
            <person name="Cai L."/>
            <person name="Wei Q."/>
        </authorList>
    </citation>
    <scope>NUCLEOTIDE SEQUENCE [LARGE SCALE GENOMIC DNA]</scope>
    <source>
        <strain evidence="3 4">A2-2</strain>
    </source>
</reference>
<sequence length="227" mass="26004">MIDVIFNHSDFVVINKPAGVSVHKDDQAISFINKLQQRLNEPQLYLVHRLDKITSGLLILAKNTTANRELSSAFQQRKVEKYYIALADKRPSKKQGLVKGDMTKSRRGSWKLLRSTENPAISQFFSFGCDKGLRLFLIKPYTGKTHQIRVALKSLGSPIIGDSLYYPNPEENIDRGYLHAFALQFHYHNQLVQLHCMPNTGRLFTLEAIQQQLASLSQPWLLNWPKI</sequence>
<dbReference type="Proteomes" id="UP001528823">
    <property type="component" value="Unassembled WGS sequence"/>
</dbReference>
<dbReference type="InterPro" id="IPR006145">
    <property type="entry name" value="PsdUridine_synth_RsuA/RluA"/>
</dbReference>
<organism evidence="3 4">
    <name type="scientific">Spartinivicinus poritis</name>
    <dbReference type="NCBI Taxonomy" id="2994640"/>
    <lineage>
        <taxon>Bacteria</taxon>
        <taxon>Pseudomonadati</taxon>
        <taxon>Pseudomonadota</taxon>
        <taxon>Gammaproteobacteria</taxon>
        <taxon>Oceanospirillales</taxon>
        <taxon>Zooshikellaceae</taxon>
        <taxon>Spartinivicinus</taxon>
    </lineage>
</organism>
<dbReference type="PANTHER" id="PTHR21600:SF87">
    <property type="entry name" value="RNA PSEUDOURIDYLATE SYNTHASE DOMAIN-CONTAINING PROTEIN 1"/>
    <property type="match status" value="1"/>
</dbReference>
<dbReference type="InterPro" id="IPR050188">
    <property type="entry name" value="RluA_PseudoU_synthase"/>
</dbReference>
<dbReference type="InterPro" id="IPR006508">
    <property type="entry name" value="PsdUridine_synth_RluA-like"/>
</dbReference>
<dbReference type="SUPFAM" id="SSF55120">
    <property type="entry name" value="Pseudouridine synthase"/>
    <property type="match status" value="1"/>
</dbReference>
<dbReference type="NCBIfam" id="TIGR01621">
    <property type="entry name" value="RluA-like"/>
    <property type="match status" value="1"/>
</dbReference>
<dbReference type="PROSITE" id="PS01129">
    <property type="entry name" value="PSI_RLU"/>
    <property type="match status" value="1"/>
</dbReference>
<dbReference type="Pfam" id="PF00849">
    <property type="entry name" value="PseudoU_synth_2"/>
    <property type="match status" value="1"/>
</dbReference>
<dbReference type="CDD" id="cd02869">
    <property type="entry name" value="PseudoU_synth_RluA_like"/>
    <property type="match status" value="1"/>
</dbReference>
<evidence type="ECO:0000313" key="4">
    <source>
        <dbReference type="Proteomes" id="UP001528823"/>
    </source>
</evidence>
<name>A0ABT5U282_9GAMM</name>
<dbReference type="Gene3D" id="3.30.2350.10">
    <property type="entry name" value="Pseudouridine synthase"/>
    <property type="match status" value="1"/>
</dbReference>
<gene>
    <name evidence="3" type="ORF">ORQ98_00010</name>
</gene>
<dbReference type="EMBL" id="JAPMOU010000001">
    <property type="protein sequence ID" value="MDE1460335.1"/>
    <property type="molecule type" value="Genomic_DNA"/>
</dbReference>
<accession>A0ABT5U282</accession>
<dbReference type="InterPro" id="IPR020103">
    <property type="entry name" value="PsdUridine_synth_cat_dom_sf"/>
</dbReference>
<evidence type="ECO:0000256" key="1">
    <source>
        <dbReference type="ARBA" id="ARBA00010876"/>
    </source>
</evidence>
<comment type="similarity">
    <text evidence="1">Belongs to the pseudouridine synthase RluA family.</text>
</comment>
<dbReference type="PANTHER" id="PTHR21600">
    <property type="entry name" value="MITOCHONDRIAL RNA PSEUDOURIDINE SYNTHASE"/>
    <property type="match status" value="1"/>
</dbReference>
<protein>
    <submittedName>
        <fullName evidence="3">TIGR01621 family pseudouridine synthase</fullName>
    </submittedName>
</protein>
<evidence type="ECO:0000259" key="2">
    <source>
        <dbReference type="Pfam" id="PF00849"/>
    </source>
</evidence>
<comment type="caution">
    <text evidence="3">The sequence shown here is derived from an EMBL/GenBank/DDBJ whole genome shotgun (WGS) entry which is preliminary data.</text>
</comment>
<dbReference type="InterPro" id="IPR006224">
    <property type="entry name" value="PsdUridine_synth_RluA-like_CS"/>
</dbReference>
<keyword evidence="4" id="KW-1185">Reference proteome</keyword>
<feature type="domain" description="Pseudouridine synthase RsuA/RluA-like" evidence="2">
    <location>
        <begin position="10"/>
        <end position="153"/>
    </location>
</feature>